<dbReference type="STRING" id="568069.A0A1J1J7U7"/>
<dbReference type="Gene3D" id="1.25.10.10">
    <property type="entry name" value="Leucine-rich Repeat Variant"/>
    <property type="match status" value="2"/>
</dbReference>
<dbReference type="GO" id="GO:0031267">
    <property type="term" value="F:small GTPase binding"/>
    <property type="evidence" value="ECO:0007669"/>
    <property type="project" value="InterPro"/>
</dbReference>
<evidence type="ECO:0000313" key="7">
    <source>
        <dbReference type="EMBL" id="CRL08475.1"/>
    </source>
</evidence>
<feature type="domain" description="FH2" evidence="6">
    <location>
        <begin position="622"/>
        <end position="1022"/>
    </location>
</feature>
<dbReference type="AlphaFoldDB" id="A0A1J1J7U7"/>
<dbReference type="Pfam" id="PF06371">
    <property type="entry name" value="Drf_GBD"/>
    <property type="match status" value="2"/>
</dbReference>
<dbReference type="SUPFAM" id="SSF48371">
    <property type="entry name" value="ARM repeat"/>
    <property type="match status" value="1"/>
</dbReference>
<evidence type="ECO:0000256" key="1">
    <source>
        <dbReference type="ARBA" id="ARBA00023449"/>
    </source>
</evidence>
<dbReference type="InterPro" id="IPR010473">
    <property type="entry name" value="GTPase-bd"/>
</dbReference>
<dbReference type="InterPro" id="IPR010472">
    <property type="entry name" value="FH3_dom"/>
</dbReference>
<dbReference type="InterPro" id="IPR014768">
    <property type="entry name" value="GBD/FH3_dom"/>
</dbReference>
<dbReference type="PANTHER" id="PTHR45857">
    <property type="entry name" value="FORMIN-LIKE PROTEIN"/>
    <property type="match status" value="1"/>
</dbReference>
<dbReference type="EMBL" id="CVRI01000075">
    <property type="protein sequence ID" value="CRL08475.1"/>
    <property type="molecule type" value="Genomic_DNA"/>
</dbReference>
<dbReference type="PROSITE" id="PS51444">
    <property type="entry name" value="FH2"/>
    <property type="match status" value="1"/>
</dbReference>
<feature type="region of interest" description="Disordered" evidence="3">
    <location>
        <begin position="192"/>
        <end position="257"/>
    </location>
</feature>
<evidence type="ECO:0000256" key="2">
    <source>
        <dbReference type="SAM" id="Coils"/>
    </source>
</evidence>
<dbReference type="Pfam" id="PF02181">
    <property type="entry name" value="FH2"/>
    <property type="match status" value="1"/>
</dbReference>
<evidence type="ECO:0000259" key="6">
    <source>
        <dbReference type="PROSITE" id="PS51444"/>
    </source>
</evidence>
<evidence type="ECO:0000259" key="4">
    <source>
        <dbReference type="PROSITE" id="PS51231"/>
    </source>
</evidence>
<sequence>MGSILAKGNDNLNNNNGNDRHDIFMDCHSDIMASPSSTLISNHIRQPSIRSRNLQPMPNASELDRRFAKVLQSMDLPPDKAKLLKNYDNEKKWDIICDQEMVQAKDPPSHYLTKLRTYLDPKASRSHRKRKIVGESTSTQVLRDLEISLRTNHIEWVKEFLDDQNQGLDALVDYLSFRLQMMRYEQQIQDSLDDSHERLSSEPLRNSTGNINNNNNNNNTSNSPHSSSQNRLTMISTSTRPELNEMLSSPSTKRRSRHIQKLNMGTTTDDIHVGIMCLRAIMNNKYGFNMVIQHREAINCIALSLIHKSLRTKALVLELLAAICLVKGGHEIILCAFDNFKKVTGETKRFETLLDMFINYEVFKVDFMVACMQFMNIVVHSVEDINYRVHLQYEFTALGLDDYLEKLRLTESEELQVQISAYLDNVFDVSALMEDSITKTAALERINELEDDLGRASDRIAEIERETAFNIANLQTELQRVRMERDELLQKQQMFDDEVNKLRMMVQKHEQESKSRESMLLELENFSKTLPKGTSWQDVSNLLAKGGKLSDISPRHESTTKTTTEVKVNPSPAAPAPPPPPLPNATKSPPLAPPAPPKPNSSNIPPPPMPGMMQAPHGAMTIKRKVQTKYKLPTLNWQALKPNQVRGTIFNELDDEKLHKTIDFVDFEEKFKIGIGIGALASSELDGLARDFSSKRFKKPENISLLEHTRLRNIAISRRKLEMSYEAVIKAINNLDLKTLSLENVELLQKMIPTEQETKLYKDFVIEKKNINLLTEEDKFMLNLTKVERIASKLSIMNYMGNFFDSIHLISPQIYSIISASTSVKSSKKFKALLEVILAFGNYLNSSKRGPAYGFRLQSLDTLLDTKSTDKKISLLHYIVATIRQKFPDLLNFDSELFCIDKASQVSLENVITDVSELEKGMDVVRKEVEQRGKNTQNLVLKDFLTNSEEKLKKISADTKVAQQSFKECLEFFGESSRNPDANAFFSLLVRFVKAFKTIDQENEQRRRLEQAVALAASKKEDEAQVMLRNKTNQKKQQDAVISELKQQTNAIREKKLLQQEDVYNGALEDILLGLKSEPYRRADAVRRSQRRRIDSNRYSRSLEEDF</sequence>
<dbReference type="PROSITE" id="PS51232">
    <property type="entry name" value="GBD_FH3"/>
    <property type="match status" value="1"/>
</dbReference>
<evidence type="ECO:0000259" key="5">
    <source>
        <dbReference type="PROSITE" id="PS51232"/>
    </source>
</evidence>
<protein>
    <submittedName>
        <fullName evidence="7">CLUMA_CG021247, isoform A</fullName>
    </submittedName>
</protein>
<gene>
    <name evidence="7" type="ORF">CLUMA_CG021247</name>
</gene>
<accession>A0A1J1J7U7</accession>
<dbReference type="InterPro" id="IPR011989">
    <property type="entry name" value="ARM-like"/>
</dbReference>
<dbReference type="GO" id="GO:0016477">
    <property type="term" value="P:cell migration"/>
    <property type="evidence" value="ECO:0007669"/>
    <property type="project" value="TreeGrafter"/>
</dbReference>
<dbReference type="InterPro" id="IPR043592">
    <property type="entry name" value="FMNL_animal"/>
</dbReference>
<dbReference type="GO" id="GO:0030866">
    <property type="term" value="P:cortical actin cytoskeleton organization"/>
    <property type="evidence" value="ECO:0007669"/>
    <property type="project" value="TreeGrafter"/>
</dbReference>
<feature type="compositionally biased region" description="Low complexity" evidence="3">
    <location>
        <begin position="206"/>
        <end position="230"/>
    </location>
</feature>
<dbReference type="GO" id="GO:0005829">
    <property type="term" value="C:cytosol"/>
    <property type="evidence" value="ECO:0007669"/>
    <property type="project" value="TreeGrafter"/>
</dbReference>
<dbReference type="PROSITE" id="PS51231">
    <property type="entry name" value="DAD"/>
    <property type="match status" value="1"/>
</dbReference>
<dbReference type="InterPro" id="IPR042201">
    <property type="entry name" value="FH2_Formin_sf"/>
</dbReference>
<feature type="compositionally biased region" description="Polar residues" evidence="3">
    <location>
        <begin position="231"/>
        <end position="251"/>
    </location>
</feature>
<feature type="region of interest" description="Disordered" evidence="3">
    <location>
        <begin position="547"/>
        <end position="615"/>
    </location>
</feature>
<feature type="compositionally biased region" description="Pro residues" evidence="3">
    <location>
        <begin position="572"/>
        <end position="583"/>
    </location>
</feature>
<name>A0A1J1J7U7_9DIPT</name>
<dbReference type="GO" id="GO:0008360">
    <property type="term" value="P:regulation of cell shape"/>
    <property type="evidence" value="ECO:0007669"/>
    <property type="project" value="TreeGrafter"/>
</dbReference>
<feature type="coiled-coil region" evidence="2">
    <location>
        <begin position="439"/>
        <end position="491"/>
    </location>
</feature>
<keyword evidence="2" id="KW-0175">Coiled coil</keyword>
<dbReference type="InterPro" id="IPR014767">
    <property type="entry name" value="DAD_dom"/>
</dbReference>
<dbReference type="OrthoDB" id="1668162at2759"/>
<dbReference type="PANTHER" id="PTHR45857:SF4">
    <property type="entry name" value="FORMIN-LIKE PROTEIN"/>
    <property type="match status" value="1"/>
</dbReference>
<comment type="similarity">
    <text evidence="1">Belongs to the formin homology family.</text>
</comment>
<reference evidence="7 8" key="1">
    <citation type="submission" date="2015-04" db="EMBL/GenBank/DDBJ databases">
        <authorList>
            <person name="Syromyatnikov M.Y."/>
            <person name="Popov V.N."/>
        </authorList>
    </citation>
    <scope>NUCLEOTIDE SEQUENCE [LARGE SCALE GENOMIC DNA]</scope>
</reference>
<dbReference type="InterPro" id="IPR015425">
    <property type="entry name" value="FH2_Formin"/>
</dbReference>
<dbReference type="InterPro" id="IPR016024">
    <property type="entry name" value="ARM-type_fold"/>
</dbReference>
<feature type="coiled-coil region" evidence="2">
    <location>
        <begin position="999"/>
        <end position="1048"/>
    </location>
</feature>
<dbReference type="Proteomes" id="UP000183832">
    <property type="component" value="Unassembled WGS sequence"/>
</dbReference>
<dbReference type="GO" id="GO:0051015">
    <property type="term" value="F:actin filament binding"/>
    <property type="evidence" value="ECO:0007669"/>
    <property type="project" value="TreeGrafter"/>
</dbReference>
<dbReference type="Gene3D" id="1.20.58.2220">
    <property type="entry name" value="Formin, FH2 domain"/>
    <property type="match status" value="1"/>
</dbReference>
<keyword evidence="8" id="KW-1185">Reference proteome</keyword>
<feature type="compositionally biased region" description="Low complexity" evidence="3">
    <location>
        <begin position="560"/>
        <end position="571"/>
    </location>
</feature>
<evidence type="ECO:0000256" key="3">
    <source>
        <dbReference type="SAM" id="MobiDB-lite"/>
    </source>
</evidence>
<feature type="domain" description="GBD/FH3" evidence="5">
    <location>
        <begin position="55"/>
        <end position="510"/>
    </location>
</feature>
<dbReference type="SMART" id="SM00498">
    <property type="entry name" value="FH2"/>
    <property type="match status" value="1"/>
</dbReference>
<proteinExistence type="inferred from homology"/>
<feature type="compositionally biased region" description="Pro residues" evidence="3">
    <location>
        <begin position="590"/>
        <end position="610"/>
    </location>
</feature>
<organism evidence="7 8">
    <name type="scientific">Clunio marinus</name>
    <dbReference type="NCBI Taxonomy" id="568069"/>
    <lineage>
        <taxon>Eukaryota</taxon>
        <taxon>Metazoa</taxon>
        <taxon>Ecdysozoa</taxon>
        <taxon>Arthropoda</taxon>
        <taxon>Hexapoda</taxon>
        <taxon>Insecta</taxon>
        <taxon>Pterygota</taxon>
        <taxon>Neoptera</taxon>
        <taxon>Endopterygota</taxon>
        <taxon>Diptera</taxon>
        <taxon>Nematocera</taxon>
        <taxon>Chironomoidea</taxon>
        <taxon>Chironomidae</taxon>
        <taxon>Clunio</taxon>
    </lineage>
</organism>
<dbReference type="SMART" id="SM01140">
    <property type="entry name" value="Drf_GBD"/>
    <property type="match status" value="1"/>
</dbReference>
<feature type="domain" description="DAD" evidence="4">
    <location>
        <begin position="1061"/>
        <end position="1094"/>
    </location>
</feature>
<dbReference type="SUPFAM" id="SSF101447">
    <property type="entry name" value="Formin homology 2 domain (FH2 domain)"/>
    <property type="match status" value="1"/>
</dbReference>
<dbReference type="Pfam" id="PF06367">
    <property type="entry name" value="Drf_FH3"/>
    <property type="match status" value="1"/>
</dbReference>
<evidence type="ECO:0000313" key="8">
    <source>
        <dbReference type="Proteomes" id="UP000183832"/>
    </source>
</evidence>
<dbReference type="SMART" id="SM01139">
    <property type="entry name" value="Drf_FH3"/>
    <property type="match status" value="1"/>
</dbReference>